<dbReference type="EMBL" id="NIOJ01000015">
    <property type="protein sequence ID" value="PNT99820.1"/>
    <property type="molecule type" value="Genomic_DNA"/>
</dbReference>
<dbReference type="PRINTS" id="PR00035">
    <property type="entry name" value="HTHGNTR"/>
</dbReference>
<dbReference type="Gene3D" id="1.10.10.10">
    <property type="entry name" value="Winged helix-like DNA-binding domain superfamily/Winged helix DNA-binding domain"/>
    <property type="match status" value="1"/>
</dbReference>
<dbReference type="InterPro" id="IPR036390">
    <property type="entry name" value="WH_DNA-bd_sf"/>
</dbReference>
<dbReference type="SUPFAM" id="SSF46785">
    <property type="entry name" value="Winged helix' DNA-binding domain"/>
    <property type="match status" value="1"/>
</dbReference>
<feature type="region of interest" description="Disordered" evidence="5">
    <location>
        <begin position="67"/>
        <end position="91"/>
    </location>
</feature>
<feature type="compositionally biased region" description="Basic and acidic residues" evidence="5">
    <location>
        <begin position="82"/>
        <end position="91"/>
    </location>
</feature>
<dbReference type="PANTHER" id="PTHR30146:SF95">
    <property type="entry name" value="RIBOSE OPERON REPRESSOR"/>
    <property type="match status" value="1"/>
</dbReference>
<dbReference type="CDD" id="cd07377">
    <property type="entry name" value="WHTH_GntR"/>
    <property type="match status" value="1"/>
</dbReference>
<gene>
    <name evidence="7" type="ORF">CDQ84_07605</name>
</gene>
<dbReference type="InterPro" id="IPR036388">
    <property type="entry name" value="WH-like_DNA-bd_sf"/>
</dbReference>
<dbReference type="AlphaFoldDB" id="A0A2K2F3J4"/>
<evidence type="ECO:0000256" key="3">
    <source>
        <dbReference type="ARBA" id="ARBA00023125"/>
    </source>
</evidence>
<keyword evidence="3" id="KW-0238">DNA-binding</keyword>
<dbReference type="CDD" id="cd06267">
    <property type="entry name" value="PBP1_LacI_sugar_binding-like"/>
    <property type="match status" value="1"/>
</dbReference>
<proteinExistence type="predicted"/>
<dbReference type="InterPro" id="IPR028082">
    <property type="entry name" value="Peripla_BP_I"/>
</dbReference>
<evidence type="ECO:0000256" key="4">
    <source>
        <dbReference type="ARBA" id="ARBA00023163"/>
    </source>
</evidence>
<keyword evidence="1" id="KW-0678">Repressor</keyword>
<dbReference type="PROSITE" id="PS50949">
    <property type="entry name" value="HTH_GNTR"/>
    <property type="match status" value="1"/>
</dbReference>
<dbReference type="Pfam" id="PF00392">
    <property type="entry name" value="GntR"/>
    <property type="match status" value="1"/>
</dbReference>
<dbReference type="RefSeq" id="WP_103081130.1">
    <property type="nucleotide sequence ID" value="NZ_CP021850.1"/>
</dbReference>
<accession>A0A2K2F3J4</accession>
<dbReference type="Pfam" id="PF00532">
    <property type="entry name" value="Peripla_BP_1"/>
    <property type="match status" value="1"/>
</dbReference>
<sequence>MKKGSLSLYKSIYNDLEKKILSGQYKVGDRIPSEKELSEEYKVSRITSKKALEMLAEKGLIDRAPGRGSFVKSNSTDETDNECLKDPKNEEDKVARPPMIGVILPDFAESYGTSLLSGIEKEASEKNCFIVLKRSYGRQDIEENVIDSLLELGVDGIIIMPVHGELYNREILRLTLDGFPIVSVDRCLSGIPVPFVGTDNISASAKITDYVLKLGHKNIAILSPPYKNTSTIEDRIEGFIKSHAEHGVGIDDSLWLTDLISTLPEKDAKENRQRDIDKIVKLLKENPQITCMYAMEYNIALLAMKAAKSLGKAIPKDLSIVCFDSPFNYADEYLFTFIQQKESEMGETALRLLLNLMKKKGDVEKVYLDADLVIGTTTGKARSV</sequence>
<dbReference type="PANTHER" id="PTHR30146">
    <property type="entry name" value="LACI-RELATED TRANSCRIPTIONAL REPRESSOR"/>
    <property type="match status" value="1"/>
</dbReference>
<keyword evidence="4" id="KW-0804">Transcription</keyword>
<dbReference type="SUPFAM" id="SSF53822">
    <property type="entry name" value="Periplasmic binding protein-like I"/>
    <property type="match status" value="1"/>
</dbReference>
<dbReference type="Proteomes" id="UP000236151">
    <property type="component" value="Unassembled WGS sequence"/>
</dbReference>
<keyword evidence="8" id="KW-1185">Reference proteome</keyword>
<evidence type="ECO:0000313" key="8">
    <source>
        <dbReference type="Proteomes" id="UP000236151"/>
    </source>
</evidence>
<comment type="caution">
    <text evidence="7">The sequence shown here is derived from an EMBL/GenBank/DDBJ whole genome shotgun (WGS) entry which is preliminary data.</text>
</comment>
<dbReference type="InterPro" id="IPR000524">
    <property type="entry name" value="Tscrpt_reg_HTH_GntR"/>
</dbReference>
<dbReference type="GO" id="GO:0000976">
    <property type="term" value="F:transcription cis-regulatory region binding"/>
    <property type="evidence" value="ECO:0007669"/>
    <property type="project" value="TreeGrafter"/>
</dbReference>
<feature type="domain" description="HTH gntR-type" evidence="6">
    <location>
        <begin position="6"/>
        <end position="74"/>
    </location>
</feature>
<evidence type="ECO:0000256" key="1">
    <source>
        <dbReference type="ARBA" id="ARBA00022491"/>
    </source>
</evidence>
<protein>
    <submittedName>
        <fullName evidence="7">GntR family transcriptional regulator</fullName>
    </submittedName>
</protein>
<dbReference type="KEGG" id="cthd:CDO33_05400"/>
<dbReference type="GO" id="GO:0003700">
    <property type="term" value="F:DNA-binding transcription factor activity"/>
    <property type="evidence" value="ECO:0007669"/>
    <property type="project" value="InterPro"/>
</dbReference>
<evidence type="ECO:0000256" key="5">
    <source>
        <dbReference type="SAM" id="MobiDB-lite"/>
    </source>
</evidence>
<keyword evidence="2" id="KW-0805">Transcription regulation</keyword>
<dbReference type="Gene3D" id="3.40.50.2300">
    <property type="match status" value="2"/>
</dbReference>
<evidence type="ECO:0000259" key="6">
    <source>
        <dbReference type="PROSITE" id="PS50949"/>
    </source>
</evidence>
<name>A0A2K2F3J4_9CLOT</name>
<reference evidence="7 8" key="1">
    <citation type="submission" date="2017-06" db="EMBL/GenBank/DDBJ databases">
        <title>Investigating the central metabolism of Clostridium thermosuccinogenes.</title>
        <authorList>
            <person name="Koendjbiharie J.G."/>
            <person name="van Kranenburg R."/>
        </authorList>
    </citation>
    <scope>NUCLEOTIDE SEQUENCE [LARGE SCALE GENOMIC DNA]</scope>
    <source>
        <strain evidence="7 8">DSM 5806</strain>
    </source>
</reference>
<dbReference type="OrthoDB" id="9813468at2"/>
<dbReference type="SMART" id="SM00345">
    <property type="entry name" value="HTH_GNTR"/>
    <property type="match status" value="1"/>
</dbReference>
<dbReference type="InterPro" id="IPR001761">
    <property type="entry name" value="Peripla_BP/Lac1_sug-bd_dom"/>
</dbReference>
<organism evidence="7 8">
    <name type="scientific">Clostridium thermosuccinogenes</name>
    <dbReference type="NCBI Taxonomy" id="84032"/>
    <lineage>
        <taxon>Bacteria</taxon>
        <taxon>Bacillati</taxon>
        <taxon>Bacillota</taxon>
        <taxon>Clostridia</taxon>
        <taxon>Eubacteriales</taxon>
        <taxon>Clostridiaceae</taxon>
        <taxon>Clostridium</taxon>
    </lineage>
</organism>
<evidence type="ECO:0000256" key="2">
    <source>
        <dbReference type="ARBA" id="ARBA00023015"/>
    </source>
</evidence>
<evidence type="ECO:0000313" key="7">
    <source>
        <dbReference type="EMBL" id="PNT99820.1"/>
    </source>
</evidence>